<evidence type="ECO:0000313" key="5">
    <source>
        <dbReference type="EMBL" id="XFO69158.1"/>
    </source>
</evidence>
<evidence type="ECO:0000256" key="3">
    <source>
        <dbReference type="ARBA" id="ARBA00023163"/>
    </source>
</evidence>
<dbReference type="InterPro" id="IPR000524">
    <property type="entry name" value="Tscrpt_reg_HTH_GntR"/>
</dbReference>
<dbReference type="PANTHER" id="PTHR43537:SF51">
    <property type="entry name" value="HTH-TYPE TRANSCRIPTIONAL REGULATOR LGOR-RELATED"/>
    <property type="match status" value="1"/>
</dbReference>
<dbReference type="Proteomes" id="UP000216752">
    <property type="component" value="Chromosome"/>
</dbReference>
<sequence length="221" mass="25086">MEIFENIGAALPLKDQVYNQLKLQIILGNLEPGTRLSMLELADSMNVSRAPVREALSMLSKDGLVTITPRKQAVVADVSKNSIKMIGEIRLMLESYAAKQSTWTIPSERLLEVETMLRKVLDTPTDVISYVKSDLAIHELLYNYTGCDLLRDILTMVKQHSLRIRYLPEDKALNKSEIVIQSTQEHLEIINSLKKRNETEVYNAIKHHLENSNTRALSTPE</sequence>
<accession>A0ABZ3IUI7</accession>
<evidence type="ECO:0000259" key="4">
    <source>
        <dbReference type="PROSITE" id="PS50949"/>
    </source>
</evidence>
<reference evidence="5" key="1">
    <citation type="submission" date="2024-05" db="EMBL/GenBank/DDBJ databases">
        <title>Isolation and characterization of Sporomusa carbonis sp. nov., a carboxydotrophic hydrogenogen in the genus of Sporomusa isolated from a charcoal burning pile.</title>
        <authorList>
            <person name="Boeer T."/>
            <person name="Rosenbaum F."/>
            <person name="Eysell L."/>
            <person name="Mueller V."/>
            <person name="Daniel R."/>
            <person name="Poehlein A."/>
        </authorList>
    </citation>
    <scope>NUCLEOTIDE SEQUENCE [LARGE SCALE GENOMIC DNA]</scope>
    <source>
        <strain evidence="5">DSM 10669</strain>
    </source>
</reference>
<name>A0ABZ3IUI7_9FIRM</name>
<feature type="domain" description="HTH gntR-type" evidence="4">
    <location>
        <begin position="11"/>
        <end position="78"/>
    </location>
</feature>
<dbReference type="SMART" id="SM00895">
    <property type="entry name" value="FCD"/>
    <property type="match status" value="1"/>
</dbReference>
<dbReference type="InterPro" id="IPR036390">
    <property type="entry name" value="WH_DNA-bd_sf"/>
</dbReference>
<keyword evidence="1" id="KW-0805">Transcription regulation</keyword>
<dbReference type="Gene3D" id="1.20.120.530">
    <property type="entry name" value="GntR ligand-binding domain-like"/>
    <property type="match status" value="1"/>
</dbReference>
<dbReference type="PROSITE" id="PS50949">
    <property type="entry name" value="HTH_GNTR"/>
    <property type="match status" value="1"/>
</dbReference>
<evidence type="ECO:0000256" key="1">
    <source>
        <dbReference type="ARBA" id="ARBA00023015"/>
    </source>
</evidence>
<dbReference type="RefSeq" id="WP_094604390.1">
    <property type="nucleotide sequence ID" value="NZ_CP155573.1"/>
</dbReference>
<gene>
    <name evidence="5" type="primary">rspR_4</name>
    <name evidence="5" type="ORF">SPSIL_053880</name>
</gene>
<keyword evidence="6" id="KW-1185">Reference proteome</keyword>
<dbReference type="InterPro" id="IPR011711">
    <property type="entry name" value="GntR_C"/>
</dbReference>
<dbReference type="CDD" id="cd07377">
    <property type="entry name" value="WHTH_GntR"/>
    <property type="match status" value="1"/>
</dbReference>
<dbReference type="SMART" id="SM00345">
    <property type="entry name" value="HTH_GNTR"/>
    <property type="match status" value="1"/>
</dbReference>
<keyword evidence="2" id="KW-0238">DNA-binding</keyword>
<proteinExistence type="predicted"/>
<dbReference type="EMBL" id="CP155573">
    <property type="protein sequence ID" value="XFO69158.1"/>
    <property type="molecule type" value="Genomic_DNA"/>
</dbReference>
<evidence type="ECO:0000256" key="2">
    <source>
        <dbReference type="ARBA" id="ARBA00023125"/>
    </source>
</evidence>
<organism evidence="5 6">
    <name type="scientific">Sporomusa silvacetica DSM 10669</name>
    <dbReference type="NCBI Taxonomy" id="1123289"/>
    <lineage>
        <taxon>Bacteria</taxon>
        <taxon>Bacillati</taxon>
        <taxon>Bacillota</taxon>
        <taxon>Negativicutes</taxon>
        <taxon>Selenomonadales</taxon>
        <taxon>Sporomusaceae</taxon>
        <taxon>Sporomusa</taxon>
    </lineage>
</organism>
<dbReference type="SUPFAM" id="SSF46785">
    <property type="entry name" value="Winged helix' DNA-binding domain"/>
    <property type="match status" value="1"/>
</dbReference>
<dbReference type="Pfam" id="PF07729">
    <property type="entry name" value="FCD"/>
    <property type="match status" value="1"/>
</dbReference>
<protein>
    <submittedName>
        <fullName evidence="5">HTH-type transcriptional repressor RspR</fullName>
    </submittedName>
</protein>
<keyword evidence="3" id="KW-0804">Transcription</keyword>
<dbReference type="InterPro" id="IPR036388">
    <property type="entry name" value="WH-like_DNA-bd_sf"/>
</dbReference>
<dbReference type="PANTHER" id="PTHR43537">
    <property type="entry name" value="TRANSCRIPTIONAL REGULATOR, GNTR FAMILY"/>
    <property type="match status" value="1"/>
</dbReference>
<dbReference type="PRINTS" id="PR00035">
    <property type="entry name" value="HTHGNTR"/>
</dbReference>
<dbReference type="Gene3D" id="1.10.10.10">
    <property type="entry name" value="Winged helix-like DNA-binding domain superfamily/Winged helix DNA-binding domain"/>
    <property type="match status" value="1"/>
</dbReference>
<dbReference type="Pfam" id="PF00392">
    <property type="entry name" value="GntR"/>
    <property type="match status" value="1"/>
</dbReference>
<dbReference type="SUPFAM" id="SSF48008">
    <property type="entry name" value="GntR ligand-binding domain-like"/>
    <property type="match status" value="1"/>
</dbReference>
<dbReference type="InterPro" id="IPR008920">
    <property type="entry name" value="TF_FadR/GntR_C"/>
</dbReference>
<evidence type="ECO:0000313" key="6">
    <source>
        <dbReference type="Proteomes" id="UP000216752"/>
    </source>
</evidence>